<dbReference type="Pfam" id="PF00069">
    <property type="entry name" value="Pkinase"/>
    <property type="match status" value="1"/>
</dbReference>
<feature type="domain" description="Protein kinase" evidence="10">
    <location>
        <begin position="10"/>
        <end position="268"/>
    </location>
</feature>
<dbReference type="eggNOG" id="COG3107">
    <property type="taxonomic scope" value="Bacteria"/>
</dbReference>
<keyword evidence="12" id="KW-1185">Reference proteome</keyword>
<accession>K9XUX2</accession>
<keyword evidence="3" id="KW-0808">Transferase</keyword>
<comment type="catalytic activity">
    <reaction evidence="7">
        <text>L-threonyl-[protein] + ATP = O-phospho-L-threonyl-[protein] + ADP + H(+)</text>
        <dbReference type="Rhea" id="RHEA:46608"/>
        <dbReference type="Rhea" id="RHEA-COMP:11060"/>
        <dbReference type="Rhea" id="RHEA-COMP:11605"/>
        <dbReference type="ChEBI" id="CHEBI:15378"/>
        <dbReference type="ChEBI" id="CHEBI:30013"/>
        <dbReference type="ChEBI" id="CHEBI:30616"/>
        <dbReference type="ChEBI" id="CHEBI:61977"/>
        <dbReference type="ChEBI" id="CHEBI:456216"/>
        <dbReference type="EC" id="2.7.11.1"/>
    </reaction>
</comment>
<evidence type="ECO:0000256" key="7">
    <source>
        <dbReference type="ARBA" id="ARBA00047899"/>
    </source>
</evidence>
<feature type="region of interest" description="Disordered" evidence="9">
    <location>
        <begin position="603"/>
        <end position="736"/>
    </location>
</feature>
<dbReference type="STRING" id="111780.Sta7437_2880"/>
<dbReference type="PANTHER" id="PTHR24363:SF0">
    <property type="entry name" value="SERINE_THREONINE KINASE LIKE DOMAIN CONTAINING 1"/>
    <property type="match status" value="1"/>
</dbReference>
<protein>
    <recommendedName>
        <fullName evidence="1">non-specific serine/threonine protein kinase</fullName>
        <ecNumber evidence="1">2.7.11.1</ecNumber>
    </recommendedName>
</protein>
<evidence type="ECO:0000256" key="2">
    <source>
        <dbReference type="ARBA" id="ARBA00022527"/>
    </source>
</evidence>
<keyword evidence="2 11" id="KW-0723">Serine/threonine-protein kinase</keyword>
<evidence type="ECO:0000256" key="4">
    <source>
        <dbReference type="ARBA" id="ARBA00022741"/>
    </source>
</evidence>
<keyword evidence="4" id="KW-0547">Nucleotide-binding</keyword>
<feature type="compositionally biased region" description="Polar residues" evidence="9">
    <location>
        <begin position="296"/>
        <end position="319"/>
    </location>
</feature>
<feature type="compositionally biased region" description="Polar residues" evidence="9">
    <location>
        <begin position="647"/>
        <end position="657"/>
    </location>
</feature>
<evidence type="ECO:0000256" key="9">
    <source>
        <dbReference type="SAM" id="MobiDB-lite"/>
    </source>
</evidence>
<dbReference type="Gene3D" id="3.30.200.20">
    <property type="entry name" value="Phosphorylase Kinase, domain 1"/>
    <property type="match status" value="1"/>
</dbReference>
<dbReference type="OrthoDB" id="416165at2"/>
<feature type="compositionally biased region" description="Polar residues" evidence="9">
    <location>
        <begin position="628"/>
        <end position="638"/>
    </location>
</feature>
<dbReference type="RefSeq" id="WP_015194067.1">
    <property type="nucleotide sequence ID" value="NC_019748.1"/>
</dbReference>
<dbReference type="InterPro" id="IPR011009">
    <property type="entry name" value="Kinase-like_dom_sf"/>
</dbReference>
<dbReference type="AlphaFoldDB" id="K9XUX2"/>
<dbReference type="PANTHER" id="PTHR24363">
    <property type="entry name" value="SERINE/THREONINE PROTEIN KINASE"/>
    <property type="match status" value="1"/>
</dbReference>
<dbReference type="EMBL" id="CP003653">
    <property type="protein sequence ID" value="AFZ36400.1"/>
    <property type="molecule type" value="Genomic_DNA"/>
</dbReference>
<dbReference type="Proteomes" id="UP000010473">
    <property type="component" value="Chromosome"/>
</dbReference>
<proteinExistence type="predicted"/>
<evidence type="ECO:0000313" key="12">
    <source>
        <dbReference type="Proteomes" id="UP000010473"/>
    </source>
</evidence>
<feature type="region of interest" description="Disordered" evidence="9">
    <location>
        <begin position="296"/>
        <end position="376"/>
    </location>
</feature>
<evidence type="ECO:0000259" key="10">
    <source>
        <dbReference type="PROSITE" id="PS50011"/>
    </source>
</evidence>
<dbReference type="InterPro" id="IPR000719">
    <property type="entry name" value="Prot_kinase_dom"/>
</dbReference>
<reference evidence="12" key="1">
    <citation type="journal article" date="2013" name="Proc. Natl. Acad. Sci. U.S.A.">
        <title>Improving the coverage of the cyanobacterial phylum using diversity-driven genome sequencing.</title>
        <authorList>
            <person name="Shih P.M."/>
            <person name="Wu D."/>
            <person name="Latifi A."/>
            <person name="Axen S.D."/>
            <person name="Fewer D.P."/>
            <person name="Talla E."/>
            <person name="Calteau A."/>
            <person name="Cai F."/>
            <person name="Tandeau de Marsac N."/>
            <person name="Rippka R."/>
            <person name="Herdman M."/>
            <person name="Sivonen K."/>
            <person name="Coursin T."/>
            <person name="Laurent T."/>
            <person name="Goodwin L."/>
            <person name="Nolan M."/>
            <person name="Davenport K.W."/>
            <person name="Han C.S."/>
            <person name="Rubin E.M."/>
            <person name="Eisen J.A."/>
            <person name="Woyke T."/>
            <person name="Gugger M."/>
            <person name="Kerfeld C.A."/>
        </authorList>
    </citation>
    <scope>NUCLEOTIDE SEQUENCE [LARGE SCALE GENOMIC DNA]</scope>
    <source>
        <strain evidence="12">ATCC 29371 / PCC 7437</strain>
    </source>
</reference>
<dbReference type="PROSITE" id="PS50011">
    <property type="entry name" value="PROTEIN_KINASE_DOM"/>
    <property type="match status" value="1"/>
</dbReference>
<evidence type="ECO:0000313" key="11">
    <source>
        <dbReference type="EMBL" id="AFZ36400.1"/>
    </source>
</evidence>
<dbReference type="PATRIC" id="fig|111780.3.peg.2996"/>
<evidence type="ECO:0000256" key="1">
    <source>
        <dbReference type="ARBA" id="ARBA00012513"/>
    </source>
</evidence>
<organism evidence="11 12">
    <name type="scientific">Stanieria cyanosphaera (strain ATCC 29371 / PCC 7437)</name>
    <dbReference type="NCBI Taxonomy" id="111780"/>
    <lineage>
        <taxon>Bacteria</taxon>
        <taxon>Bacillati</taxon>
        <taxon>Cyanobacteriota</taxon>
        <taxon>Cyanophyceae</taxon>
        <taxon>Pleurocapsales</taxon>
        <taxon>Dermocarpellaceae</taxon>
        <taxon>Stanieria</taxon>
    </lineage>
</organism>
<comment type="catalytic activity">
    <reaction evidence="8">
        <text>L-seryl-[protein] + ATP = O-phospho-L-seryl-[protein] + ADP + H(+)</text>
        <dbReference type="Rhea" id="RHEA:17989"/>
        <dbReference type="Rhea" id="RHEA-COMP:9863"/>
        <dbReference type="Rhea" id="RHEA-COMP:11604"/>
        <dbReference type="ChEBI" id="CHEBI:15378"/>
        <dbReference type="ChEBI" id="CHEBI:29999"/>
        <dbReference type="ChEBI" id="CHEBI:30616"/>
        <dbReference type="ChEBI" id="CHEBI:83421"/>
        <dbReference type="ChEBI" id="CHEBI:456216"/>
        <dbReference type="EC" id="2.7.11.1"/>
    </reaction>
</comment>
<evidence type="ECO:0000256" key="8">
    <source>
        <dbReference type="ARBA" id="ARBA00048679"/>
    </source>
</evidence>
<feature type="compositionally biased region" description="Polar residues" evidence="9">
    <location>
        <begin position="326"/>
        <end position="369"/>
    </location>
</feature>
<dbReference type="HOGENOM" id="CLU_000288_135_5_3"/>
<dbReference type="KEGG" id="scs:Sta7437_2880"/>
<feature type="compositionally biased region" description="Acidic residues" evidence="9">
    <location>
        <begin position="679"/>
        <end position="688"/>
    </location>
</feature>
<sequence length="736" mass="81566">MQGKILASRYQIIRYIAKGGFGQTYLAKDIDLPNHNRCVVKQLYPQINDPNSLNVARRLFQKEGETLNKLNHPQIPRLVAYFEEEQQFYLVQEYIEGHTLSQELKPGSIWSENNVVELLKDCLNILDFIHSNGVIHRDVKPDNLIRRNSDRKLVLVDFGTVKEFALTQSQLIPATVAVGTRGYMPTEQAIGKPRPSSDLYALGMIGIQALTGIHPLELPEDEYGELLWQPQAQVSPQLAAILTKMVRYHFGDRYHSAQEALNAINTYSATTVPPTVSARYTPTGLVNNSQLSQSFSASEHPTTLLDSNQTKPNRSSALNSAVPEQKLSSFPQTNNVPISQAALTQHSSFERNSSIPNSLQDTPVENSNRSKTHFNKSKQKSLIALASAIALGGAAGGIYWFNQNNTQVEQQNLNEQVQQLNTLIAQNQYTQCYQQITQTLTLPQAQKSQFQVQCGLGMAKQKAQSLNYGEALAIIAQLPQNTSFADEIEQLTNQWSQQLFQEATAMYTTEGKLAEALELIQQIPENSSIKSQTQTESDRWKTEYDTNKSIIANAQEALQQKNWQEAKQTATQVQTSTSSYWREQAEAIISEAEKAIAVASPPVTPNPPIIPTTPAPATSNPVAEESPEVTNSQPSETANPVEEKSPEATNSQPSETANPVEEESPEVTNSQPSETPNPVEEESPEVTDSEPKSTSKPSETQTPNQHYGNMPVDDFNSSQPQPEPQPQSEDNSDWAL</sequence>
<evidence type="ECO:0000256" key="6">
    <source>
        <dbReference type="ARBA" id="ARBA00022840"/>
    </source>
</evidence>
<keyword evidence="6" id="KW-0067">ATP-binding</keyword>
<dbReference type="GO" id="GO:0005524">
    <property type="term" value="F:ATP binding"/>
    <property type="evidence" value="ECO:0007669"/>
    <property type="project" value="UniProtKB-KW"/>
</dbReference>
<dbReference type="GO" id="GO:0004674">
    <property type="term" value="F:protein serine/threonine kinase activity"/>
    <property type="evidence" value="ECO:0007669"/>
    <property type="project" value="UniProtKB-KW"/>
</dbReference>
<dbReference type="CDD" id="cd14014">
    <property type="entry name" value="STKc_PknB_like"/>
    <property type="match status" value="1"/>
</dbReference>
<dbReference type="SMART" id="SM00220">
    <property type="entry name" value="S_TKc"/>
    <property type="match status" value="1"/>
</dbReference>
<dbReference type="eggNOG" id="COG0515">
    <property type="taxonomic scope" value="Bacteria"/>
</dbReference>
<evidence type="ECO:0000256" key="5">
    <source>
        <dbReference type="ARBA" id="ARBA00022777"/>
    </source>
</evidence>
<evidence type="ECO:0000256" key="3">
    <source>
        <dbReference type="ARBA" id="ARBA00022679"/>
    </source>
</evidence>
<dbReference type="EC" id="2.7.11.1" evidence="1"/>
<dbReference type="SUPFAM" id="SSF56112">
    <property type="entry name" value="Protein kinase-like (PK-like)"/>
    <property type="match status" value="1"/>
</dbReference>
<keyword evidence="5 11" id="KW-0418">Kinase</keyword>
<name>K9XUX2_STAC7</name>
<feature type="compositionally biased region" description="Polar residues" evidence="9">
    <location>
        <begin position="692"/>
        <end position="707"/>
    </location>
</feature>
<gene>
    <name evidence="11" type="ordered locus">Sta7437_2880</name>
</gene>
<dbReference type="Gene3D" id="1.10.510.10">
    <property type="entry name" value="Transferase(Phosphotransferase) domain 1"/>
    <property type="match status" value="1"/>
</dbReference>
<feature type="compositionally biased region" description="Pro residues" evidence="9">
    <location>
        <begin position="603"/>
        <end position="614"/>
    </location>
</feature>
<feature type="compositionally biased region" description="Polar residues" evidence="9">
    <location>
        <begin position="666"/>
        <end position="676"/>
    </location>
</feature>